<accession>A0A3S9V459</accession>
<sequence length="208" mass="24543">MLRHSKILKTVLLVLLPISLLFNYYFYRELTKTEATLNQISNIVIHNDFIDYDKISSISFSLNQAISEKKMYLDEAAYLQRSLMQVRSAYQELIQLYANLHEWKGNRVIGIYPLLEMLQDYSGFIDYLSKTSAVGEEQSRKYLKLSEEEIQSLRIILETIDQLNQIREKSKLDPIQDSWVKIIIANDDYVFSPEVIEKHKVFMKYLDL</sequence>
<keyword evidence="3" id="KW-1185">Reference proteome</keyword>
<proteinExistence type="predicted"/>
<gene>
    <name evidence="2" type="ORF">EI981_24925</name>
</gene>
<dbReference type="KEGG" id="plut:EI981_24925"/>
<organism evidence="2 3">
    <name type="scientific">Paenibacillus lutimineralis</name>
    <dbReference type="NCBI Taxonomy" id="2707005"/>
    <lineage>
        <taxon>Bacteria</taxon>
        <taxon>Bacillati</taxon>
        <taxon>Bacillota</taxon>
        <taxon>Bacilli</taxon>
        <taxon>Bacillales</taxon>
        <taxon>Paenibacillaceae</taxon>
        <taxon>Paenibacillus</taxon>
    </lineage>
</organism>
<keyword evidence="1" id="KW-0472">Membrane</keyword>
<dbReference type="Proteomes" id="UP000270678">
    <property type="component" value="Chromosome"/>
</dbReference>
<dbReference type="EMBL" id="CP034346">
    <property type="protein sequence ID" value="AZS17353.1"/>
    <property type="molecule type" value="Genomic_DNA"/>
</dbReference>
<name>A0A3S9V459_9BACL</name>
<evidence type="ECO:0000313" key="2">
    <source>
        <dbReference type="EMBL" id="AZS17353.1"/>
    </source>
</evidence>
<keyword evidence="1" id="KW-0812">Transmembrane</keyword>
<protein>
    <submittedName>
        <fullName evidence="2">Uncharacterized protein</fullName>
    </submittedName>
</protein>
<evidence type="ECO:0000313" key="3">
    <source>
        <dbReference type="Proteomes" id="UP000270678"/>
    </source>
</evidence>
<dbReference type="AlphaFoldDB" id="A0A3S9V459"/>
<feature type="transmembrane region" description="Helical" evidence="1">
    <location>
        <begin position="7"/>
        <end position="27"/>
    </location>
</feature>
<keyword evidence="1" id="KW-1133">Transmembrane helix</keyword>
<reference evidence="3" key="1">
    <citation type="submission" date="2018-12" db="EMBL/GenBank/DDBJ databases">
        <title>Complete genome sequence of Paenibacillus sp. MBLB1234.</title>
        <authorList>
            <person name="Nam Y.-D."/>
            <person name="Kang J."/>
            <person name="Chung W.-H."/>
            <person name="Park Y.S."/>
        </authorList>
    </citation>
    <scope>NUCLEOTIDE SEQUENCE [LARGE SCALE GENOMIC DNA]</scope>
    <source>
        <strain evidence="3">MBLB1234</strain>
    </source>
</reference>
<dbReference type="RefSeq" id="WP_127002841.1">
    <property type="nucleotide sequence ID" value="NZ_CP034346.1"/>
</dbReference>
<dbReference type="OrthoDB" id="2650774at2"/>
<evidence type="ECO:0000256" key="1">
    <source>
        <dbReference type="SAM" id="Phobius"/>
    </source>
</evidence>